<gene>
    <name evidence="2" type="ORF">N658DRAFT_270248</name>
</gene>
<protein>
    <submittedName>
        <fullName evidence="2">Uncharacterized protein</fullName>
    </submittedName>
</protein>
<organism evidence="2 3">
    <name type="scientific">Parathielavia hyrcaniae</name>
    <dbReference type="NCBI Taxonomy" id="113614"/>
    <lineage>
        <taxon>Eukaryota</taxon>
        <taxon>Fungi</taxon>
        <taxon>Dikarya</taxon>
        <taxon>Ascomycota</taxon>
        <taxon>Pezizomycotina</taxon>
        <taxon>Sordariomycetes</taxon>
        <taxon>Sordariomycetidae</taxon>
        <taxon>Sordariales</taxon>
        <taxon>Chaetomiaceae</taxon>
        <taxon>Parathielavia</taxon>
    </lineage>
</organism>
<evidence type="ECO:0000313" key="3">
    <source>
        <dbReference type="Proteomes" id="UP001305647"/>
    </source>
</evidence>
<evidence type="ECO:0000256" key="1">
    <source>
        <dbReference type="SAM" id="MobiDB-lite"/>
    </source>
</evidence>
<proteinExistence type="predicted"/>
<reference evidence="2" key="1">
    <citation type="journal article" date="2023" name="Mol. Phylogenet. Evol.">
        <title>Genome-scale phylogeny and comparative genomics of the fungal order Sordariales.</title>
        <authorList>
            <person name="Hensen N."/>
            <person name="Bonometti L."/>
            <person name="Westerberg I."/>
            <person name="Brannstrom I.O."/>
            <person name="Guillou S."/>
            <person name="Cros-Aarteil S."/>
            <person name="Calhoun S."/>
            <person name="Haridas S."/>
            <person name="Kuo A."/>
            <person name="Mondo S."/>
            <person name="Pangilinan J."/>
            <person name="Riley R."/>
            <person name="LaButti K."/>
            <person name="Andreopoulos B."/>
            <person name="Lipzen A."/>
            <person name="Chen C."/>
            <person name="Yan M."/>
            <person name="Daum C."/>
            <person name="Ng V."/>
            <person name="Clum A."/>
            <person name="Steindorff A."/>
            <person name="Ohm R.A."/>
            <person name="Martin F."/>
            <person name="Silar P."/>
            <person name="Natvig D.O."/>
            <person name="Lalanne C."/>
            <person name="Gautier V."/>
            <person name="Ament-Velasquez S.L."/>
            <person name="Kruys A."/>
            <person name="Hutchinson M.I."/>
            <person name="Powell A.J."/>
            <person name="Barry K."/>
            <person name="Miller A.N."/>
            <person name="Grigoriev I.V."/>
            <person name="Debuchy R."/>
            <person name="Gladieux P."/>
            <person name="Hiltunen Thoren M."/>
            <person name="Johannesson H."/>
        </authorList>
    </citation>
    <scope>NUCLEOTIDE SEQUENCE</scope>
    <source>
        <strain evidence="2">CBS 757.83</strain>
    </source>
</reference>
<keyword evidence="3" id="KW-1185">Reference proteome</keyword>
<dbReference type="EMBL" id="MU863672">
    <property type="protein sequence ID" value="KAK4097557.1"/>
    <property type="molecule type" value="Genomic_DNA"/>
</dbReference>
<name>A0AAN6SYI9_9PEZI</name>
<dbReference type="Proteomes" id="UP001305647">
    <property type="component" value="Unassembled WGS sequence"/>
</dbReference>
<dbReference type="AlphaFoldDB" id="A0AAN6SYI9"/>
<sequence length="211" mass="22856">MWAVTTGPRGYSLLKTSQRRHRQVSAIERIHRATQLPDPDNPPTAPARPLGREPGTIKEKIPPVLPSPDKRGDGNALAPSTTVISHVSETAGVTVIPTAVNRGTAEIIKAEPSQRGVVVFFTWEVSPPENPPSAFLLSAAARSVATWERTDPAAWGYARSRRRSGSERPLAAGSWASWCRSRQGLSTAVLRLSRVVSELCVCVLLRQIGVK</sequence>
<feature type="region of interest" description="Disordered" evidence="1">
    <location>
        <begin position="31"/>
        <end position="77"/>
    </location>
</feature>
<accession>A0AAN6SYI9</accession>
<reference evidence="2" key="2">
    <citation type="submission" date="2023-05" db="EMBL/GenBank/DDBJ databases">
        <authorList>
            <consortium name="Lawrence Berkeley National Laboratory"/>
            <person name="Steindorff A."/>
            <person name="Hensen N."/>
            <person name="Bonometti L."/>
            <person name="Westerberg I."/>
            <person name="Brannstrom I.O."/>
            <person name="Guillou S."/>
            <person name="Cros-Aarteil S."/>
            <person name="Calhoun S."/>
            <person name="Haridas S."/>
            <person name="Kuo A."/>
            <person name="Mondo S."/>
            <person name="Pangilinan J."/>
            <person name="Riley R."/>
            <person name="Labutti K."/>
            <person name="Andreopoulos B."/>
            <person name="Lipzen A."/>
            <person name="Chen C."/>
            <person name="Yanf M."/>
            <person name="Daum C."/>
            <person name="Ng V."/>
            <person name="Clum A."/>
            <person name="Ohm R."/>
            <person name="Martin F."/>
            <person name="Silar P."/>
            <person name="Natvig D."/>
            <person name="Lalanne C."/>
            <person name="Gautier V."/>
            <person name="Ament-Velasquez S.L."/>
            <person name="Kruys A."/>
            <person name="Hutchinson M.I."/>
            <person name="Powell A.J."/>
            <person name="Barry K."/>
            <person name="Miller A.N."/>
            <person name="Grigoriev I.V."/>
            <person name="Debuchy R."/>
            <person name="Gladieux P."/>
            <person name="Thoren M.H."/>
            <person name="Johannesson H."/>
        </authorList>
    </citation>
    <scope>NUCLEOTIDE SEQUENCE</scope>
    <source>
        <strain evidence="2">CBS 757.83</strain>
    </source>
</reference>
<comment type="caution">
    <text evidence="2">The sequence shown here is derived from an EMBL/GenBank/DDBJ whole genome shotgun (WGS) entry which is preliminary data.</text>
</comment>
<evidence type="ECO:0000313" key="2">
    <source>
        <dbReference type="EMBL" id="KAK4097557.1"/>
    </source>
</evidence>